<feature type="region of interest" description="Disordered" evidence="1">
    <location>
        <begin position="347"/>
        <end position="370"/>
    </location>
</feature>
<dbReference type="EMBL" id="CP053452">
    <property type="protein sequence ID" value="QJX00944.1"/>
    <property type="molecule type" value="Genomic_DNA"/>
</dbReference>
<feature type="domain" description="Fatty acid desaturase" evidence="3">
    <location>
        <begin position="47"/>
        <end position="313"/>
    </location>
</feature>
<name>A0A6M5Z6A5_9BACT</name>
<feature type="transmembrane region" description="Helical" evidence="2">
    <location>
        <begin position="217"/>
        <end position="240"/>
    </location>
</feature>
<dbReference type="InterPro" id="IPR012171">
    <property type="entry name" value="Fatty_acid_desaturase"/>
</dbReference>
<evidence type="ECO:0000256" key="1">
    <source>
        <dbReference type="SAM" id="MobiDB-lite"/>
    </source>
</evidence>
<dbReference type="AlphaFoldDB" id="A0A6M5Z6A5"/>
<dbReference type="GO" id="GO:0016491">
    <property type="term" value="F:oxidoreductase activity"/>
    <property type="evidence" value="ECO:0007669"/>
    <property type="project" value="InterPro"/>
</dbReference>
<feature type="transmembrane region" description="Helical" evidence="2">
    <location>
        <begin position="21"/>
        <end position="42"/>
    </location>
</feature>
<reference evidence="5" key="1">
    <citation type="submission" date="2020-05" db="EMBL/GenBank/DDBJ databases">
        <title>Frigoriglobus tundricola gen. nov., sp. nov., a psychrotolerant cellulolytic planctomycete of the family Gemmataceae with two divergent copies of 16S rRNA gene.</title>
        <authorList>
            <person name="Kulichevskaya I.S."/>
            <person name="Ivanova A.A."/>
            <person name="Naumoff D.G."/>
            <person name="Beletsky A.V."/>
            <person name="Rijpstra W.I.C."/>
            <person name="Sinninghe Damste J.S."/>
            <person name="Mardanov A.V."/>
            <person name="Ravin N.V."/>
            <person name="Dedysh S.N."/>
        </authorList>
    </citation>
    <scope>NUCLEOTIDE SEQUENCE [LARGE SCALE GENOMIC DNA]</scope>
    <source>
        <strain evidence="5">PL17</strain>
    </source>
</reference>
<dbReference type="InterPro" id="IPR005804">
    <property type="entry name" value="FA_desaturase_dom"/>
</dbReference>
<organism evidence="4 5">
    <name type="scientific">Frigoriglobus tundricola</name>
    <dbReference type="NCBI Taxonomy" id="2774151"/>
    <lineage>
        <taxon>Bacteria</taxon>
        <taxon>Pseudomonadati</taxon>
        <taxon>Planctomycetota</taxon>
        <taxon>Planctomycetia</taxon>
        <taxon>Gemmatales</taxon>
        <taxon>Gemmataceae</taxon>
        <taxon>Frigoriglobus</taxon>
    </lineage>
</organism>
<proteinExistence type="predicted"/>
<evidence type="ECO:0000313" key="5">
    <source>
        <dbReference type="Proteomes" id="UP000503447"/>
    </source>
</evidence>
<keyword evidence="2" id="KW-0812">Transmembrane</keyword>
<evidence type="ECO:0000256" key="2">
    <source>
        <dbReference type="SAM" id="Phobius"/>
    </source>
</evidence>
<feature type="transmembrane region" description="Helical" evidence="2">
    <location>
        <begin position="184"/>
        <end position="205"/>
    </location>
</feature>
<feature type="transmembrane region" description="Helical" evidence="2">
    <location>
        <begin position="48"/>
        <end position="68"/>
    </location>
</feature>
<evidence type="ECO:0000259" key="3">
    <source>
        <dbReference type="Pfam" id="PF00487"/>
    </source>
</evidence>
<protein>
    <recommendedName>
        <fullName evidence="3">Fatty acid desaturase domain-containing protein</fullName>
    </recommendedName>
</protein>
<dbReference type="KEGG" id="ftj:FTUN_8582"/>
<dbReference type="PANTHER" id="PTHR32100">
    <property type="entry name" value="OMEGA-6 FATTY ACID DESATURASE, CHLOROPLASTIC"/>
    <property type="match status" value="1"/>
</dbReference>
<evidence type="ECO:0000313" key="4">
    <source>
        <dbReference type="EMBL" id="QJX00944.1"/>
    </source>
</evidence>
<keyword evidence="5" id="KW-1185">Reference proteome</keyword>
<sequence>MTPKATELFDLIPDQARHRRYLPALAVFGVEYVGYLVCVAGAVVLPGWGLKAASACLAALWLSGLYIIGHDAGHSTFVPGPAANRWIARFAFFPSFTPLAAWFRAHVLLHHNFLRVRGRDMVWMPWSLDEYRAAPRWRRAWYRFLRTPVGLAVYWTVGNWIPYLLFPPGAEMGSRRRQNHFDRLLVGGFAVALFGALYGLTVRAAEWPWADPAGPAGVFLFGLVLPYLVWAYLTAVVDLIHHTHPRAVWFANRREWDYFTANVRSTVHIVLPFGLNRIALNIFEHTAHHVDPRVPLFHLPAAQAGLAGAYPTDVLVEKFSPGYVLRLLRTCRLYDFERRQWLDYDGTPTAPPQRSARRGSLAQAAGASHQ</sequence>
<gene>
    <name evidence="4" type="ORF">FTUN_8582</name>
</gene>
<keyword evidence="2" id="KW-0472">Membrane</keyword>
<dbReference type="Pfam" id="PF00487">
    <property type="entry name" value="FA_desaturase"/>
    <property type="match status" value="1"/>
</dbReference>
<accession>A0A6M5Z6A5</accession>
<keyword evidence="2" id="KW-1133">Transmembrane helix</keyword>
<dbReference type="Proteomes" id="UP000503447">
    <property type="component" value="Chromosome"/>
</dbReference>
<dbReference type="GO" id="GO:0006629">
    <property type="term" value="P:lipid metabolic process"/>
    <property type="evidence" value="ECO:0007669"/>
    <property type="project" value="InterPro"/>
</dbReference>